<feature type="region of interest" description="Disordered" evidence="1">
    <location>
        <begin position="25"/>
        <end position="186"/>
    </location>
</feature>
<feature type="compositionally biased region" description="Basic and acidic residues" evidence="1">
    <location>
        <begin position="25"/>
        <end position="41"/>
    </location>
</feature>
<feature type="compositionally biased region" description="Basic and acidic residues" evidence="1">
    <location>
        <begin position="59"/>
        <end position="90"/>
    </location>
</feature>
<dbReference type="AlphaFoldDB" id="E3MFU0"/>
<accession>E3MFU0</accession>
<name>E3MFU0_CAERE</name>
<dbReference type="HOGENOM" id="CLU_1236066_0_0_1"/>
<organism evidence="3">
    <name type="scientific">Caenorhabditis remanei</name>
    <name type="common">Caenorhabditis vulgaris</name>
    <dbReference type="NCBI Taxonomy" id="31234"/>
    <lineage>
        <taxon>Eukaryota</taxon>
        <taxon>Metazoa</taxon>
        <taxon>Ecdysozoa</taxon>
        <taxon>Nematoda</taxon>
        <taxon>Chromadorea</taxon>
        <taxon>Rhabditida</taxon>
        <taxon>Rhabditina</taxon>
        <taxon>Rhabditomorpha</taxon>
        <taxon>Rhabditoidea</taxon>
        <taxon>Rhabditidae</taxon>
        <taxon>Peloderinae</taxon>
        <taxon>Caenorhabditis</taxon>
    </lineage>
</organism>
<protein>
    <submittedName>
        <fullName evidence="2">Uncharacterized protein</fullName>
    </submittedName>
</protein>
<reference evidence="2" key="1">
    <citation type="submission" date="2007-07" db="EMBL/GenBank/DDBJ databases">
        <title>PCAP assembly of the Caenorhabditis remanei genome.</title>
        <authorList>
            <consortium name="The Caenorhabditis remanei Sequencing Consortium"/>
            <person name="Wilson R.K."/>
        </authorList>
    </citation>
    <scope>NUCLEOTIDE SEQUENCE [LARGE SCALE GENOMIC DNA]</scope>
    <source>
        <strain evidence="2">PB4641</strain>
    </source>
</reference>
<sequence>MAVERVRLEKKEQKRINWEIKKRAKESLKSPGDVEVKKEMVEEGGTIRKSLSERVTFPKRNEEKEKMSESRSKKRKSDEMTSEHRKEKTQKLSKKKQKERKQADNCDEPKKKMKKRDEEGQKSFQRDSLVVNTGGPTGNQSRNAPFQQAPALNGGGGGGGMNLGSAGFRGGQGQFGGYGGGGPQFGNGNPMDLFSFHGNRQFIEQSASEVMQATRLLSATVAQH</sequence>
<proteinExistence type="predicted"/>
<gene>
    <name evidence="2" type="ORF">CRE_24405</name>
</gene>
<keyword evidence="3" id="KW-1185">Reference proteome</keyword>
<evidence type="ECO:0000313" key="3">
    <source>
        <dbReference type="Proteomes" id="UP000008281"/>
    </source>
</evidence>
<evidence type="ECO:0000256" key="1">
    <source>
        <dbReference type="SAM" id="MobiDB-lite"/>
    </source>
</evidence>
<dbReference type="InParanoid" id="E3MFU0"/>
<evidence type="ECO:0000313" key="2">
    <source>
        <dbReference type="EMBL" id="EFP01189.1"/>
    </source>
</evidence>
<dbReference type="Proteomes" id="UP000008281">
    <property type="component" value="Unassembled WGS sequence"/>
</dbReference>
<dbReference type="EMBL" id="DS268442">
    <property type="protein sequence ID" value="EFP01189.1"/>
    <property type="molecule type" value="Genomic_DNA"/>
</dbReference>
<feature type="compositionally biased region" description="Basic and acidic residues" evidence="1">
    <location>
        <begin position="100"/>
        <end position="125"/>
    </location>
</feature>
<feature type="compositionally biased region" description="Gly residues" evidence="1">
    <location>
        <begin position="153"/>
        <end position="185"/>
    </location>
</feature>
<dbReference type="STRING" id="31234.E3MFU0"/>